<evidence type="ECO:0000256" key="6">
    <source>
        <dbReference type="ARBA" id="ARBA00022801"/>
    </source>
</evidence>
<dbReference type="Pfam" id="PF03416">
    <property type="entry name" value="Peptidase_C54"/>
    <property type="match status" value="1"/>
</dbReference>
<keyword evidence="5 11" id="KW-0645">Protease</keyword>
<dbReference type="PANTHER" id="PTHR22624">
    <property type="entry name" value="CYSTEINE PROTEASE ATG4"/>
    <property type="match status" value="1"/>
</dbReference>
<evidence type="ECO:0000256" key="1">
    <source>
        <dbReference type="ARBA" id="ARBA00004496"/>
    </source>
</evidence>
<evidence type="ECO:0000313" key="15">
    <source>
        <dbReference type="Proteomes" id="UP000663829"/>
    </source>
</evidence>
<dbReference type="GO" id="GO:0000045">
    <property type="term" value="P:autophagosome assembly"/>
    <property type="evidence" value="ECO:0007669"/>
    <property type="project" value="TreeGrafter"/>
</dbReference>
<keyword evidence="7" id="KW-0788">Thiol protease</keyword>
<reference evidence="13" key="1">
    <citation type="submission" date="2021-02" db="EMBL/GenBank/DDBJ databases">
        <authorList>
            <person name="Nowell W R."/>
        </authorList>
    </citation>
    <scope>NUCLEOTIDE SEQUENCE</scope>
</reference>
<comment type="function">
    <text evidence="11">Cysteine protease that plays a key role in autophagy by mediating both proteolytic activation and delipidation of ATG8 family proteins.</text>
</comment>
<dbReference type="EMBL" id="CAJOBC010000157">
    <property type="protein sequence ID" value="CAF3546842.1"/>
    <property type="molecule type" value="Genomic_DNA"/>
</dbReference>
<dbReference type="GO" id="GO:0015031">
    <property type="term" value="P:protein transport"/>
    <property type="evidence" value="ECO:0007669"/>
    <property type="project" value="UniProtKB-KW"/>
</dbReference>
<dbReference type="GO" id="GO:0016485">
    <property type="term" value="P:protein processing"/>
    <property type="evidence" value="ECO:0007669"/>
    <property type="project" value="TreeGrafter"/>
</dbReference>
<evidence type="ECO:0000256" key="4">
    <source>
        <dbReference type="ARBA" id="ARBA00022490"/>
    </source>
</evidence>
<comment type="caution">
    <text evidence="13">The sequence shown here is derived from an EMBL/GenBank/DDBJ whole genome shotgun (WGS) entry which is preliminary data.</text>
</comment>
<evidence type="ECO:0000256" key="5">
    <source>
        <dbReference type="ARBA" id="ARBA00022670"/>
    </source>
</evidence>
<keyword evidence="4 11" id="KW-0963">Cytoplasm</keyword>
<evidence type="ECO:0000313" key="13">
    <source>
        <dbReference type="EMBL" id="CAF0765533.1"/>
    </source>
</evidence>
<evidence type="ECO:0000259" key="12">
    <source>
        <dbReference type="Pfam" id="PF03416"/>
    </source>
</evidence>
<dbReference type="OrthoDB" id="2960936at2759"/>
<keyword evidence="9 11" id="KW-0072">Autophagy</keyword>
<evidence type="ECO:0000313" key="14">
    <source>
        <dbReference type="EMBL" id="CAF3546842.1"/>
    </source>
</evidence>
<dbReference type="InterPro" id="IPR046792">
    <property type="entry name" value="Peptidase_C54_cat"/>
</dbReference>
<comment type="similarity">
    <text evidence="2 11">Belongs to the peptidase C54 family.</text>
</comment>
<keyword evidence="6 11" id="KW-0378">Hydrolase</keyword>
<dbReference type="GO" id="GO:0004197">
    <property type="term" value="F:cysteine-type endopeptidase activity"/>
    <property type="evidence" value="ECO:0007669"/>
    <property type="project" value="TreeGrafter"/>
</dbReference>
<evidence type="ECO:0000256" key="8">
    <source>
        <dbReference type="ARBA" id="ARBA00022927"/>
    </source>
</evidence>
<dbReference type="AlphaFoldDB" id="A0A813QDI2"/>
<proteinExistence type="inferred from homology"/>
<dbReference type="Proteomes" id="UP000681722">
    <property type="component" value="Unassembled WGS sequence"/>
</dbReference>
<dbReference type="EC" id="3.4.22.-" evidence="11"/>
<sequence>MNSAALSLAASMFDSAMDNEHNLPDTDSELYILGIKYTTPNDTYAISDDVLSRYWFTYRTNFTPIGGPNGPTRDTGWGCMMRCGQMMLAEAYLRFFLPAGRYFRWHPNLTDKAYWEILNMFIDRRHSSYSIHQIAQMGASEGKDIGHWFGPNTIAQVLKRLASNEFDKQVVVHVAMDNTLIIDDVLKQCRLGSKQQSQSIIARNNKKSEQQSQQQSTNWKPLILIIPLRLGLSDVNIEYIEQLKICFKIPQTLGCIGGKPNHAHYFVGYLDPYELLYLDPHVTQSYVDTTTQMDDMTYHCDRINRMKFSGLDPSLALGFACKTEADFDDLIGKLRKNLIETTKRPMFEICDSNPFDAHAQNIAHSEVVTLDSDDDFEVV</sequence>
<dbReference type="GO" id="GO:0035973">
    <property type="term" value="P:aggrephagy"/>
    <property type="evidence" value="ECO:0007669"/>
    <property type="project" value="TreeGrafter"/>
</dbReference>
<dbReference type="GO" id="GO:0034727">
    <property type="term" value="P:piecemeal microautophagy of the nucleus"/>
    <property type="evidence" value="ECO:0007669"/>
    <property type="project" value="TreeGrafter"/>
</dbReference>
<comment type="subcellular location">
    <subcellularLocation>
        <location evidence="1 11">Cytoplasm</location>
    </subcellularLocation>
</comment>
<evidence type="ECO:0000256" key="2">
    <source>
        <dbReference type="ARBA" id="ARBA00010958"/>
    </source>
</evidence>
<evidence type="ECO:0000256" key="3">
    <source>
        <dbReference type="ARBA" id="ARBA00022448"/>
    </source>
</evidence>
<dbReference type="GO" id="GO:0000423">
    <property type="term" value="P:mitophagy"/>
    <property type="evidence" value="ECO:0007669"/>
    <property type="project" value="TreeGrafter"/>
</dbReference>
<keyword evidence="3" id="KW-0813">Transport</keyword>
<evidence type="ECO:0000256" key="11">
    <source>
        <dbReference type="RuleBase" id="RU363115"/>
    </source>
</evidence>
<dbReference type="InterPro" id="IPR005078">
    <property type="entry name" value="Peptidase_C54"/>
</dbReference>
<keyword evidence="8 11" id="KW-0653">Protein transport</keyword>
<evidence type="ECO:0000256" key="10">
    <source>
        <dbReference type="ARBA" id="ARBA00029362"/>
    </source>
</evidence>
<name>A0A813QDI2_9BILA</name>
<dbReference type="GO" id="GO:0019786">
    <property type="term" value="F:protein-phosphatidylethanolamide deconjugating activity"/>
    <property type="evidence" value="ECO:0007669"/>
    <property type="project" value="InterPro"/>
</dbReference>
<comment type="catalytic activity">
    <reaction evidence="10">
        <text>[protein]-C-terminal L-amino acid-glycyl-phosphatidylethanolamide + H2O = [protein]-C-terminal L-amino acid-glycine + a 1,2-diacyl-sn-glycero-3-phosphoethanolamine</text>
        <dbReference type="Rhea" id="RHEA:67548"/>
        <dbReference type="Rhea" id="RHEA-COMP:17323"/>
        <dbReference type="Rhea" id="RHEA-COMP:17324"/>
        <dbReference type="ChEBI" id="CHEBI:15377"/>
        <dbReference type="ChEBI" id="CHEBI:64612"/>
        <dbReference type="ChEBI" id="CHEBI:172940"/>
        <dbReference type="ChEBI" id="CHEBI:172941"/>
    </reaction>
    <physiologicalReaction direction="left-to-right" evidence="10">
        <dbReference type="Rhea" id="RHEA:67549"/>
    </physiologicalReaction>
</comment>
<evidence type="ECO:0000256" key="7">
    <source>
        <dbReference type="ARBA" id="ARBA00022807"/>
    </source>
</evidence>
<dbReference type="InterPro" id="IPR038765">
    <property type="entry name" value="Papain-like_cys_pep_sf"/>
</dbReference>
<feature type="domain" description="Peptidase C54 catalytic" evidence="12">
    <location>
        <begin position="45"/>
        <end position="331"/>
    </location>
</feature>
<dbReference type="EMBL" id="CAJNOQ010000157">
    <property type="protein sequence ID" value="CAF0765533.1"/>
    <property type="molecule type" value="Genomic_DNA"/>
</dbReference>
<organism evidence="13 15">
    <name type="scientific">Didymodactylos carnosus</name>
    <dbReference type="NCBI Taxonomy" id="1234261"/>
    <lineage>
        <taxon>Eukaryota</taxon>
        <taxon>Metazoa</taxon>
        <taxon>Spiralia</taxon>
        <taxon>Gnathifera</taxon>
        <taxon>Rotifera</taxon>
        <taxon>Eurotatoria</taxon>
        <taxon>Bdelloidea</taxon>
        <taxon>Philodinida</taxon>
        <taxon>Philodinidae</taxon>
        <taxon>Didymodactylos</taxon>
    </lineage>
</organism>
<dbReference type="GO" id="GO:0005737">
    <property type="term" value="C:cytoplasm"/>
    <property type="evidence" value="ECO:0007669"/>
    <property type="project" value="UniProtKB-SubCell"/>
</dbReference>
<gene>
    <name evidence="13" type="ORF">GPM918_LOCUS1627</name>
    <name evidence="14" type="ORF">SRO942_LOCUS1627</name>
</gene>
<dbReference type="PANTHER" id="PTHR22624:SF49">
    <property type="entry name" value="CYSTEINE PROTEASE"/>
    <property type="match status" value="1"/>
</dbReference>
<accession>A0A813QDI2</accession>
<dbReference type="Proteomes" id="UP000663829">
    <property type="component" value="Unassembled WGS sequence"/>
</dbReference>
<protein>
    <recommendedName>
        <fullName evidence="11">Cysteine protease</fullName>
        <ecNumber evidence="11">3.4.22.-</ecNumber>
    </recommendedName>
</protein>
<keyword evidence="15" id="KW-1185">Reference proteome</keyword>
<dbReference type="SUPFAM" id="SSF54001">
    <property type="entry name" value="Cysteine proteinases"/>
    <property type="match status" value="1"/>
</dbReference>
<evidence type="ECO:0000256" key="9">
    <source>
        <dbReference type="ARBA" id="ARBA00023006"/>
    </source>
</evidence>